<dbReference type="Pfam" id="PF13442">
    <property type="entry name" value="Cytochrome_CBB3"/>
    <property type="match status" value="1"/>
</dbReference>
<feature type="domain" description="Cytochrome c" evidence="8">
    <location>
        <begin position="36"/>
        <end position="114"/>
    </location>
</feature>
<dbReference type="Proteomes" id="UP001597497">
    <property type="component" value="Unassembled WGS sequence"/>
</dbReference>
<accession>A0ABW5RES5</accession>
<dbReference type="InterPro" id="IPR051811">
    <property type="entry name" value="Cytochrome_c550/c551-like"/>
</dbReference>
<dbReference type="SUPFAM" id="SSF46626">
    <property type="entry name" value="Cytochrome c"/>
    <property type="match status" value="1"/>
</dbReference>
<evidence type="ECO:0000256" key="5">
    <source>
        <dbReference type="ARBA" id="ARBA00023004"/>
    </source>
</evidence>
<dbReference type="InterPro" id="IPR009056">
    <property type="entry name" value="Cyt_c-like_dom"/>
</dbReference>
<dbReference type="PROSITE" id="PS51007">
    <property type="entry name" value="CYTC"/>
    <property type="match status" value="1"/>
</dbReference>
<dbReference type="EMBL" id="JBHUMM010000045">
    <property type="protein sequence ID" value="MFD2673592.1"/>
    <property type="molecule type" value="Genomic_DNA"/>
</dbReference>
<name>A0ABW5RES5_9BACL</name>
<keyword evidence="1" id="KW-0813">Transport</keyword>
<feature type="chain" id="PRO_5046047935" evidence="7">
    <location>
        <begin position="22"/>
        <end position="114"/>
    </location>
</feature>
<dbReference type="InterPro" id="IPR036909">
    <property type="entry name" value="Cyt_c-like_dom_sf"/>
</dbReference>
<feature type="signal peptide" evidence="7">
    <location>
        <begin position="1"/>
        <end position="21"/>
    </location>
</feature>
<evidence type="ECO:0000256" key="6">
    <source>
        <dbReference type="PROSITE-ProRule" id="PRU00433"/>
    </source>
</evidence>
<proteinExistence type="predicted"/>
<dbReference type="PROSITE" id="PS51257">
    <property type="entry name" value="PROKAR_LIPOPROTEIN"/>
    <property type="match status" value="1"/>
</dbReference>
<evidence type="ECO:0000256" key="7">
    <source>
        <dbReference type="SAM" id="SignalP"/>
    </source>
</evidence>
<evidence type="ECO:0000256" key="2">
    <source>
        <dbReference type="ARBA" id="ARBA00022617"/>
    </source>
</evidence>
<evidence type="ECO:0000259" key="8">
    <source>
        <dbReference type="PROSITE" id="PS51007"/>
    </source>
</evidence>
<evidence type="ECO:0000313" key="10">
    <source>
        <dbReference type="Proteomes" id="UP001597497"/>
    </source>
</evidence>
<keyword evidence="4" id="KW-0249">Electron transport</keyword>
<keyword evidence="10" id="KW-1185">Reference proteome</keyword>
<protein>
    <submittedName>
        <fullName evidence="9">C-type cytochrome</fullName>
    </submittedName>
</protein>
<dbReference type="Gene3D" id="1.10.760.10">
    <property type="entry name" value="Cytochrome c-like domain"/>
    <property type="match status" value="1"/>
</dbReference>
<gene>
    <name evidence="9" type="ORF">ACFSUC_18745</name>
</gene>
<organism evidence="9 10">
    <name type="scientific">Marinicrinis sediminis</name>
    <dbReference type="NCBI Taxonomy" id="1652465"/>
    <lineage>
        <taxon>Bacteria</taxon>
        <taxon>Bacillati</taxon>
        <taxon>Bacillota</taxon>
        <taxon>Bacilli</taxon>
        <taxon>Bacillales</taxon>
        <taxon>Paenibacillaceae</taxon>
    </lineage>
</organism>
<evidence type="ECO:0000256" key="3">
    <source>
        <dbReference type="ARBA" id="ARBA00022723"/>
    </source>
</evidence>
<keyword evidence="3 6" id="KW-0479">Metal-binding</keyword>
<keyword evidence="7" id="KW-0732">Signal</keyword>
<dbReference type="PANTHER" id="PTHR37823">
    <property type="entry name" value="CYTOCHROME C-553-LIKE"/>
    <property type="match status" value="1"/>
</dbReference>
<comment type="caution">
    <text evidence="9">The sequence shown here is derived from an EMBL/GenBank/DDBJ whole genome shotgun (WGS) entry which is preliminary data.</text>
</comment>
<evidence type="ECO:0000256" key="1">
    <source>
        <dbReference type="ARBA" id="ARBA00022448"/>
    </source>
</evidence>
<dbReference type="PANTHER" id="PTHR37823:SF4">
    <property type="entry name" value="MENAQUINOL-CYTOCHROME C REDUCTASE CYTOCHROME B_C SUBUNIT"/>
    <property type="match status" value="1"/>
</dbReference>
<keyword evidence="5 6" id="KW-0408">Iron</keyword>
<evidence type="ECO:0000313" key="9">
    <source>
        <dbReference type="EMBL" id="MFD2673592.1"/>
    </source>
</evidence>
<reference evidence="10" key="1">
    <citation type="journal article" date="2019" name="Int. J. Syst. Evol. Microbiol.">
        <title>The Global Catalogue of Microorganisms (GCM) 10K type strain sequencing project: providing services to taxonomists for standard genome sequencing and annotation.</title>
        <authorList>
            <consortium name="The Broad Institute Genomics Platform"/>
            <consortium name="The Broad Institute Genome Sequencing Center for Infectious Disease"/>
            <person name="Wu L."/>
            <person name="Ma J."/>
        </authorList>
    </citation>
    <scope>NUCLEOTIDE SEQUENCE [LARGE SCALE GENOMIC DNA]</scope>
    <source>
        <strain evidence="10">KCTC 33676</strain>
    </source>
</reference>
<dbReference type="RefSeq" id="WP_379931178.1">
    <property type="nucleotide sequence ID" value="NZ_JBHUMM010000045.1"/>
</dbReference>
<evidence type="ECO:0000256" key="4">
    <source>
        <dbReference type="ARBA" id="ARBA00022982"/>
    </source>
</evidence>
<sequence length="114" mass="12430">MKSIRIGMAAVVLTLTLTACGNSESGSGYHVNQDKEAFPEAIELYNTQRCLSCHATDLEGNMGSKSNLSQIGSKLTKEELIQVISEGRKMMPAYADQLSAEQIEMLAEWLSTKS</sequence>
<keyword evidence="2 6" id="KW-0349">Heme</keyword>